<dbReference type="SUPFAM" id="SSF48498">
    <property type="entry name" value="Tetracyclin repressor-like, C-terminal domain"/>
    <property type="match status" value="1"/>
</dbReference>
<dbReference type="InterPro" id="IPR050109">
    <property type="entry name" value="HTH-type_TetR-like_transc_reg"/>
</dbReference>
<accession>A0A1M5APK0</accession>
<dbReference type="Proteomes" id="UP000184501">
    <property type="component" value="Unassembled WGS sequence"/>
</dbReference>
<dbReference type="InterPro" id="IPR009057">
    <property type="entry name" value="Homeodomain-like_sf"/>
</dbReference>
<dbReference type="Pfam" id="PF00440">
    <property type="entry name" value="TetR_N"/>
    <property type="match status" value="1"/>
</dbReference>
<dbReference type="Gene3D" id="1.10.10.60">
    <property type="entry name" value="Homeodomain-like"/>
    <property type="match status" value="1"/>
</dbReference>
<sequence>MVGEHDDEGRAGAVRPDPGHAPDAALTGDAAQESDAGQEESAPQDPGGVRPRRRGRRPAGEDTRAALLAAARAEFIEQGYDGATVRAIARRAGVDPAMVNHWFGGKEGLFTASVIRLPIRPSEIIRRLLDGPPDAVGERMVRTFLTVWDASGGGQFTALVRSVTGTEMAATALREVFVRKVFRRVVDELGMAQGDLRATLCGSQIVGLGMARYVLKLEPLASTDIETVVTAIAPNLQRYITGDIGVADGG</sequence>
<dbReference type="PANTHER" id="PTHR30055:SF235">
    <property type="entry name" value="TRANSCRIPTIONAL REGULATORY PROTEIN"/>
    <property type="match status" value="1"/>
</dbReference>
<evidence type="ECO:0000256" key="1">
    <source>
        <dbReference type="ARBA" id="ARBA00023125"/>
    </source>
</evidence>
<evidence type="ECO:0000313" key="6">
    <source>
        <dbReference type="Proteomes" id="UP000184501"/>
    </source>
</evidence>
<feature type="region of interest" description="Disordered" evidence="3">
    <location>
        <begin position="1"/>
        <end position="63"/>
    </location>
</feature>
<feature type="domain" description="HTH tetR-type" evidence="4">
    <location>
        <begin position="61"/>
        <end position="121"/>
    </location>
</feature>
<gene>
    <name evidence="5" type="ORF">SAMN05444320_103208</name>
</gene>
<dbReference type="InterPro" id="IPR041678">
    <property type="entry name" value="TetR_C_16"/>
</dbReference>
<keyword evidence="1 2" id="KW-0238">DNA-binding</keyword>
<dbReference type="Gene3D" id="1.10.357.10">
    <property type="entry name" value="Tetracycline Repressor, domain 2"/>
    <property type="match status" value="1"/>
</dbReference>
<dbReference type="AlphaFoldDB" id="A0A1M5APK0"/>
<evidence type="ECO:0000256" key="2">
    <source>
        <dbReference type="PROSITE-ProRule" id="PRU00335"/>
    </source>
</evidence>
<proteinExistence type="predicted"/>
<feature type="DNA-binding region" description="H-T-H motif" evidence="2">
    <location>
        <begin position="84"/>
        <end position="103"/>
    </location>
</feature>
<dbReference type="PRINTS" id="PR00455">
    <property type="entry name" value="HTHTETR"/>
</dbReference>
<dbReference type="PANTHER" id="PTHR30055">
    <property type="entry name" value="HTH-TYPE TRANSCRIPTIONAL REGULATOR RUTR"/>
    <property type="match status" value="1"/>
</dbReference>
<protein>
    <submittedName>
        <fullName evidence="5">Transcriptional regulator, TetR family</fullName>
    </submittedName>
</protein>
<organism evidence="5 6">
    <name type="scientific">Streptoalloteichus hindustanus</name>
    <dbReference type="NCBI Taxonomy" id="2017"/>
    <lineage>
        <taxon>Bacteria</taxon>
        <taxon>Bacillati</taxon>
        <taxon>Actinomycetota</taxon>
        <taxon>Actinomycetes</taxon>
        <taxon>Pseudonocardiales</taxon>
        <taxon>Pseudonocardiaceae</taxon>
        <taxon>Streptoalloteichus</taxon>
    </lineage>
</organism>
<dbReference type="SUPFAM" id="SSF46689">
    <property type="entry name" value="Homeodomain-like"/>
    <property type="match status" value="1"/>
</dbReference>
<evidence type="ECO:0000256" key="3">
    <source>
        <dbReference type="SAM" id="MobiDB-lite"/>
    </source>
</evidence>
<dbReference type="GO" id="GO:0000976">
    <property type="term" value="F:transcription cis-regulatory region binding"/>
    <property type="evidence" value="ECO:0007669"/>
    <property type="project" value="TreeGrafter"/>
</dbReference>
<dbReference type="InterPro" id="IPR036271">
    <property type="entry name" value="Tet_transcr_reg_TetR-rel_C_sf"/>
</dbReference>
<evidence type="ECO:0000313" key="5">
    <source>
        <dbReference type="EMBL" id="SHF32105.1"/>
    </source>
</evidence>
<dbReference type="InterPro" id="IPR001647">
    <property type="entry name" value="HTH_TetR"/>
</dbReference>
<reference evidence="5 6" key="1">
    <citation type="submission" date="2016-11" db="EMBL/GenBank/DDBJ databases">
        <authorList>
            <person name="Jaros S."/>
            <person name="Januszkiewicz K."/>
            <person name="Wedrychowicz H."/>
        </authorList>
    </citation>
    <scope>NUCLEOTIDE SEQUENCE [LARGE SCALE GENOMIC DNA]</scope>
    <source>
        <strain evidence="5 6">DSM 44523</strain>
    </source>
</reference>
<dbReference type="PROSITE" id="PS50977">
    <property type="entry name" value="HTH_TETR_2"/>
    <property type="match status" value="1"/>
</dbReference>
<evidence type="ECO:0000259" key="4">
    <source>
        <dbReference type="PROSITE" id="PS50977"/>
    </source>
</evidence>
<dbReference type="GO" id="GO:0003700">
    <property type="term" value="F:DNA-binding transcription factor activity"/>
    <property type="evidence" value="ECO:0007669"/>
    <property type="project" value="TreeGrafter"/>
</dbReference>
<keyword evidence="6" id="KW-1185">Reference proteome</keyword>
<name>A0A1M5APK0_STRHI</name>
<dbReference type="Pfam" id="PF17920">
    <property type="entry name" value="TetR_C_16"/>
    <property type="match status" value="1"/>
</dbReference>
<dbReference type="EMBL" id="FQVN01000003">
    <property type="protein sequence ID" value="SHF32105.1"/>
    <property type="molecule type" value="Genomic_DNA"/>
</dbReference>